<feature type="region of interest" description="Disordered" evidence="1">
    <location>
        <begin position="193"/>
        <end position="272"/>
    </location>
</feature>
<reference evidence="3" key="1">
    <citation type="journal article" date="2018" name="Nat. Microbiol.">
        <title>Leveraging single-cell genomics to expand the fungal tree of life.</title>
        <authorList>
            <person name="Ahrendt S.R."/>
            <person name="Quandt C.A."/>
            <person name="Ciobanu D."/>
            <person name="Clum A."/>
            <person name="Salamov A."/>
            <person name="Andreopoulos B."/>
            <person name="Cheng J.F."/>
            <person name="Woyke T."/>
            <person name="Pelin A."/>
            <person name="Henrissat B."/>
            <person name="Reynolds N.K."/>
            <person name="Benny G.L."/>
            <person name="Smith M.E."/>
            <person name="James T.Y."/>
            <person name="Grigoriev I.V."/>
        </authorList>
    </citation>
    <scope>NUCLEOTIDE SEQUENCE [LARGE SCALE GENOMIC DNA]</scope>
</reference>
<evidence type="ECO:0000313" key="2">
    <source>
        <dbReference type="EMBL" id="RKO85865.1"/>
    </source>
</evidence>
<feature type="compositionally biased region" description="Basic and acidic residues" evidence="1">
    <location>
        <begin position="99"/>
        <end position="119"/>
    </location>
</feature>
<feature type="compositionally biased region" description="Basic and acidic residues" evidence="1">
    <location>
        <begin position="255"/>
        <end position="269"/>
    </location>
</feature>
<organism evidence="2 3">
    <name type="scientific">Blyttiomyces helicus</name>
    <dbReference type="NCBI Taxonomy" id="388810"/>
    <lineage>
        <taxon>Eukaryota</taxon>
        <taxon>Fungi</taxon>
        <taxon>Fungi incertae sedis</taxon>
        <taxon>Chytridiomycota</taxon>
        <taxon>Chytridiomycota incertae sedis</taxon>
        <taxon>Chytridiomycetes</taxon>
        <taxon>Chytridiomycetes incertae sedis</taxon>
        <taxon>Blyttiomyces</taxon>
    </lineage>
</organism>
<feature type="compositionally biased region" description="Polar residues" evidence="1">
    <location>
        <begin position="237"/>
        <end position="253"/>
    </location>
</feature>
<accession>A0A4P9W3J7</accession>
<feature type="compositionally biased region" description="Low complexity" evidence="1">
    <location>
        <begin position="476"/>
        <end position="493"/>
    </location>
</feature>
<evidence type="ECO:0000256" key="1">
    <source>
        <dbReference type="SAM" id="MobiDB-lite"/>
    </source>
</evidence>
<feature type="region of interest" description="Disordered" evidence="1">
    <location>
        <begin position="88"/>
        <end position="119"/>
    </location>
</feature>
<evidence type="ECO:0000313" key="3">
    <source>
        <dbReference type="Proteomes" id="UP000269721"/>
    </source>
</evidence>
<name>A0A4P9W3J7_9FUNG</name>
<dbReference type="AlphaFoldDB" id="A0A4P9W3J7"/>
<dbReference type="Proteomes" id="UP000269721">
    <property type="component" value="Unassembled WGS sequence"/>
</dbReference>
<sequence>MDHSISLPITYDARGRIDSFGTFGSPSLASRSLPPLSAAAPLDPADPVETELRPIEFERCSALSRFSQILRGSFSSCRNASATTLASCSDSARTKGRSRLTELNREETDTRLDELDPGEKLPESRFACASTAADEDSPVPAGMTDRLPAPVARLASRTVGGDEIPTVAARGIGDSAGPGFGCRIARAASSPVTLSNDFRPPAPAAVRESASDASENRRESSSRADTSPSRAIAVSVSIESMLTRGSSDPSPDTESGDRPSGRLRSELRRPPPSIASVGEIAVAVAALLSPLSVVRSAPVAPAPDPAPVLATAASRTASIRRRVATHAMAAMSTIRMIAAATMAAITTAVNPRSEVPLDDPESFPVPGVEFPGDADSAIPVPFRTGDEDIVVVAVVVNVVVVAAAAAFEIRYVVTVRFPPLQSFAPRVLTIITGIKRLPHADLSPVPFLAHNHPPPLYLQRVPRPRSMPPSNRVEIASQPHHPARPSAPAQPSASPTPPGSQAARKRSNGTKASSAPHLRPSRSGFDARGDRYAGVRRFGATDGCGELRGARELAPGIVLCDCWLGSANLFEV</sequence>
<feature type="region of interest" description="Disordered" evidence="1">
    <location>
        <begin position="456"/>
        <end position="529"/>
    </location>
</feature>
<protein>
    <submittedName>
        <fullName evidence="2">Uncharacterized protein</fullName>
    </submittedName>
</protein>
<proteinExistence type="predicted"/>
<gene>
    <name evidence="2" type="ORF">BDK51DRAFT_51327</name>
</gene>
<dbReference type="EMBL" id="KZ998671">
    <property type="protein sequence ID" value="RKO85865.1"/>
    <property type="molecule type" value="Genomic_DNA"/>
</dbReference>
<keyword evidence="3" id="KW-1185">Reference proteome</keyword>